<gene>
    <name evidence="1" type="ORF">S12H4_52082</name>
</gene>
<name>X1UYS1_9ZZZZ</name>
<dbReference type="EMBL" id="BARW01032997">
    <property type="protein sequence ID" value="GAJ05036.1"/>
    <property type="molecule type" value="Genomic_DNA"/>
</dbReference>
<feature type="non-terminal residue" evidence="1">
    <location>
        <position position="1"/>
    </location>
</feature>
<organism evidence="1">
    <name type="scientific">marine sediment metagenome</name>
    <dbReference type="NCBI Taxonomy" id="412755"/>
    <lineage>
        <taxon>unclassified sequences</taxon>
        <taxon>metagenomes</taxon>
        <taxon>ecological metagenomes</taxon>
    </lineage>
</organism>
<accession>X1UYS1</accession>
<dbReference type="AlphaFoldDB" id="X1UYS1"/>
<protein>
    <submittedName>
        <fullName evidence="1">Uncharacterized protein</fullName>
    </submittedName>
</protein>
<evidence type="ECO:0000313" key="1">
    <source>
        <dbReference type="EMBL" id="GAJ05036.1"/>
    </source>
</evidence>
<reference evidence="1" key="1">
    <citation type="journal article" date="2014" name="Front. Microbiol.">
        <title>High frequency of phylogenetically diverse reductive dehalogenase-homologous genes in deep subseafloor sedimentary metagenomes.</title>
        <authorList>
            <person name="Kawai M."/>
            <person name="Futagami T."/>
            <person name="Toyoda A."/>
            <person name="Takaki Y."/>
            <person name="Nishi S."/>
            <person name="Hori S."/>
            <person name="Arai W."/>
            <person name="Tsubouchi T."/>
            <person name="Morono Y."/>
            <person name="Uchiyama I."/>
            <person name="Ito T."/>
            <person name="Fujiyama A."/>
            <person name="Inagaki F."/>
            <person name="Takami H."/>
        </authorList>
    </citation>
    <scope>NUCLEOTIDE SEQUENCE</scope>
    <source>
        <strain evidence="1">Expedition CK06-06</strain>
    </source>
</reference>
<sequence>DFVFEDDAYRGYYSTFLKLIREREVLFDEDRDGILFEGRIDGTSEGFYEHGKTIIGSGAEFYESTYSWPGKPPLMFDTPLEFGSGEELLVYLSCVNDGDRDMAENLADVALILEVIRE</sequence>
<comment type="caution">
    <text evidence="1">The sequence shown here is derived from an EMBL/GenBank/DDBJ whole genome shotgun (WGS) entry which is preliminary data.</text>
</comment>
<proteinExistence type="predicted"/>